<feature type="compositionally biased region" description="Pro residues" evidence="14">
    <location>
        <begin position="336"/>
        <end position="348"/>
    </location>
</feature>
<keyword evidence="7 12" id="KW-0904">Protein phosphatase</keyword>
<feature type="coiled-coil region" evidence="13">
    <location>
        <begin position="276"/>
        <end position="305"/>
    </location>
</feature>
<keyword evidence="6 12" id="KW-0862">Zinc</keyword>
<evidence type="ECO:0000256" key="9">
    <source>
        <dbReference type="ARBA" id="ARBA00047761"/>
    </source>
</evidence>
<evidence type="ECO:0000256" key="14">
    <source>
        <dbReference type="SAM" id="MobiDB-lite"/>
    </source>
</evidence>
<dbReference type="GO" id="GO:0005634">
    <property type="term" value="C:nucleus"/>
    <property type="evidence" value="ECO:0007669"/>
    <property type="project" value="UniProtKB-SubCell"/>
</dbReference>
<gene>
    <name evidence="16" type="ORF">INT47_008097</name>
</gene>
<evidence type="ECO:0000256" key="3">
    <source>
        <dbReference type="ARBA" id="ARBA00022723"/>
    </source>
</evidence>
<dbReference type="PANTHER" id="PTHR14732:SF0">
    <property type="entry name" value="RNA POLYMERASE II SUBUNIT B1 CTD PHOSPHATASE RPAP2-RELATED"/>
    <property type="match status" value="1"/>
</dbReference>
<evidence type="ECO:0000256" key="10">
    <source>
        <dbReference type="ARBA" id="ARBA00048336"/>
    </source>
</evidence>
<dbReference type="Proteomes" id="UP000603453">
    <property type="component" value="Unassembled WGS sequence"/>
</dbReference>
<dbReference type="PROSITE" id="PS51479">
    <property type="entry name" value="ZF_RTR1"/>
    <property type="match status" value="1"/>
</dbReference>
<dbReference type="InterPro" id="IPR039693">
    <property type="entry name" value="Rtr1/RPAP2"/>
</dbReference>
<evidence type="ECO:0000256" key="4">
    <source>
        <dbReference type="ARBA" id="ARBA00022771"/>
    </source>
</evidence>
<evidence type="ECO:0000313" key="17">
    <source>
        <dbReference type="Proteomes" id="UP000603453"/>
    </source>
</evidence>
<evidence type="ECO:0000256" key="7">
    <source>
        <dbReference type="ARBA" id="ARBA00022912"/>
    </source>
</evidence>
<feature type="region of interest" description="Disordered" evidence="14">
    <location>
        <begin position="331"/>
        <end position="391"/>
    </location>
</feature>
<evidence type="ECO:0000256" key="2">
    <source>
        <dbReference type="ARBA" id="ARBA00005676"/>
    </source>
</evidence>
<evidence type="ECO:0000256" key="5">
    <source>
        <dbReference type="ARBA" id="ARBA00022801"/>
    </source>
</evidence>
<comment type="subcellular location">
    <subcellularLocation>
        <location evidence="1 12">Nucleus</location>
    </subcellularLocation>
</comment>
<protein>
    <recommendedName>
        <fullName evidence="12">RNA polymerase II subunit B1 CTD phosphatase RPAP2 homolog</fullName>
        <ecNumber evidence="12">3.1.3.16</ecNumber>
    </recommendedName>
</protein>
<evidence type="ECO:0000256" key="1">
    <source>
        <dbReference type="ARBA" id="ARBA00004123"/>
    </source>
</evidence>
<dbReference type="AlphaFoldDB" id="A0A8H7R232"/>
<dbReference type="GO" id="GO:0008420">
    <property type="term" value="F:RNA polymerase II CTD heptapeptide repeat phosphatase activity"/>
    <property type="evidence" value="ECO:0007669"/>
    <property type="project" value="UniProtKB-UniRule"/>
</dbReference>
<feature type="compositionally biased region" description="Low complexity" evidence="14">
    <location>
        <begin position="381"/>
        <end position="391"/>
    </location>
</feature>
<dbReference type="InterPro" id="IPR038534">
    <property type="entry name" value="Rtr1/RPAP2_sf"/>
</dbReference>
<dbReference type="EMBL" id="JAEPRD010000064">
    <property type="protein sequence ID" value="KAG2202125.1"/>
    <property type="molecule type" value="Genomic_DNA"/>
</dbReference>
<reference evidence="16" key="1">
    <citation type="submission" date="2020-12" db="EMBL/GenBank/DDBJ databases">
        <title>Metabolic potential, ecology and presence of endohyphal bacteria is reflected in genomic diversity of Mucoromycotina.</title>
        <authorList>
            <person name="Muszewska A."/>
            <person name="Okrasinska A."/>
            <person name="Steczkiewicz K."/>
            <person name="Drgas O."/>
            <person name="Orlowska M."/>
            <person name="Perlinska-Lenart U."/>
            <person name="Aleksandrzak-Piekarczyk T."/>
            <person name="Szatraj K."/>
            <person name="Zielenkiewicz U."/>
            <person name="Pilsyk S."/>
            <person name="Malc E."/>
            <person name="Mieczkowski P."/>
            <person name="Kruszewska J.S."/>
            <person name="Biernat P."/>
            <person name="Pawlowska J."/>
        </authorList>
    </citation>
    <scope>NUCLEOTIDE SEQUENCE</scope>
    <source>
        <strain evidence="16">WA0000017839</strain>
    </source>
</reference>
<dbReference type="Gene3D" id="1.25.40.820">
    <property type="match status" value="1"/>
</dbReference>
<name>A0A8H7R232_9FUNG</name>
<keyword evidence="8 12" id="KW-0539">Nucleus</keyword>
<keyword evidence="13" id="KW-0175">Coiled coil</keyword>
<evidence type="ECO:0000313" key="16">
    <source>
        <dbReference type="EMBL" id="KAG2202125.1"/>
    </source>
</evidence>
<accession>A0A8H7R232</accession>
<sequence length="576" mass="65184">MSTSSASTVASAVAAAAETGAVVATTTTTTATKPNTVAPKKKRIIRRKKLLTPKQKLIKESAEQRFKIEKLVFVWQEKLFTQAKTPAATVQRAALYLQPKTFEEVVEERAVQSWCGYPLCDNEPKAQDLQKYKISLKQRKVYDQSALANYCSEACYHKAKYYIMQLSEEPVWFRDLNALPTAHIILLEEDFKTAIKQERKRTLLLKSSDEIRSEYVQHLLANVPKDTKDKFEIIEKSTVAPPSLPTKGDTVFDSIEGYRIEIKKNDGRSPTTMVLKKKSEAEIQSEKAKKKAEEDEIKLVQQQQALEAADDPDAMFETMMMLKDMHMDRDETPVQKPAPAPQQQPEPVPAVATPKLKPVTTPSEKKNMVENKTSPEEPTSSKKLTSKKTVTENINKEEENKVIQVKTKTKKAAVKKKATVPELSLFGTIWTILDHMTTKATRVYLHELHTNHRRVDIATLLQENDLTDDSAYLRGHIFSERILDTYGIVRTQLNIRENMEDDIVNVIKTFRLSDASMVALNPAQCYMMTLVLIKSLADILLDGSDWKKQFEMCCKTVDQSIDTVDACVRVLKIASV</sequence>
<keyword evidence="4 12" id="KW-0863">Zinc-finger</keyword>
<organism evidence="16 17">
    <name type="scientific">Mucor saturninus</name>
    <dbReference type="NCBI Taxonomy" id="64648"/>
    <lineage>
        <taxon>Eukaryota</taxon>
        <taxon>Fungi</taxon>
        <taxon>Fungi incertae sedis</taxon>
        <taxon>Mucoromycota</taxon>
        <taxon>Mucoromycotina</taxon>
        <taxon>Mucoromycetes</taxon>
        <taxon>Mucorales</taxon>
        <taxon>Mucorineae</taxon>
        <taxon>Mucoraceae</taxon>
        <taxon>Mucor</taxon>
    </lineage>
</organism>
<dbReference type="OrthoDB" id="2590500at2759"/>
<dbReference type="GO" id="GO:0008270">
    <property type="term" value="F:zinc ion binding"/>
    <property type="evidence" value="ECO:0007669"/>
    <property type="project" value="UniProtKB-KW"/>
</dbReference>
<evidence type="ECO:0000256" key="11">
    <source>
        <dbReference type="PROSITE-ProRule" id="PRU00812"/>
    </source>
</evidence>
<dbReference type="PANTHER" id="PTHR14732">
    <property type="entry name" value="RNA POLYMERASE II SUBUNIT B1 CTD PHOSPHATASE RPAP2-RELATED"/>
    <property type="match status" value="1"/>
</dbReference>
<evidence type="ECO:0000256" key="6">
    <source>
        <dbReference type="ARBA" id="ARBA00022833"/>
    </source>
</evidence>
<evidence type="ECO:0000256" key="13">
    <source>
        <dbReference type="SAM" id="Coils"/>
    </source>
</evidence>
<evidence type="ECO:0000256" key="8">
    <source>
        <dbReference type="ARBA" id="ARBA00023242"/>
    </source>
</evidence>
<comment type="similarity">
    <text evidence="2 11 12">Belongs to the RPAP2 family.</text>
</comment>
<comment type="catalytic activity">
    <reaction evidence="10 12">
        <text>O-phospho-L-threonyl-[protein] + H2O = L-threonyl-[protein] + phosphate</text>
        <dbReference type="Rhea" id="RHEA:47004"/>
        <dbReference type="Rhea" id="RHEA-COMP:11060"/>
        <dbReference type="Rhea" id="RHEA-COMP:11605"/>
        <dbReference type="ChEBI" id="CHEBI:15377"/>
        <dbReference type="ChEBI" id="CHEBI:30013"/>
        <dbReference type="ChEBI" id="CHEBI:43474"/>
        <dbReference type="ChEBI" id="CHEBI:61977"/>
        <dbReference type="EC" id="3.1.3.16"/>
    </reaction>
</comment>
<dbReference type="EC" id="3.1.3.16" evidence="12"/>
<proteinExistence type="inferred from homology"/>
<keyword evidence="5 12" id="KW-0378">Hydrolase</keyword>
<feature type="domain" description="RTR1-type" evidence="15">
    <location>
        <begin position="92"/>
        <end position="175"/>
    </location>
</feature>
<evidence type="ECO:0000259" key="15">
    <source>
        <dbReference type="PROSITE" id="PS51479"/>
    </source>
</evidence>
<comment type="function">
    <text evidence="12">Putative RNA polymerase II subunit B1 C-terminal domain (CTD) phosphatase involved in RNA polymerase II transcription regulation.</text>
</comment>
<keyword evidence="3 12" id="KW-0479">Metal-binding</keyword>
<dbReference type="GO" id="GO:0005737">
    <property type="term" value="C:cytoplasm"/>
    <property type="evidence" value="ECO:0007669"/>
    <property type="project" value="TreeGrafter"/>
</dbReference>
<dbReference type="GO" id="GO:0043175">
    <property type="term" value="F:RNA polymerase core enzyme binding"/>
    <property type="evidence" value="ECO:0007669"/>
    <property type="project" value="UniProtKB-UniRule"/>
</dbReference>
<comment type="catalytic activity">
    <reaction evidence="9 12">
        <text>O-phospho-L-seryl-[protein] + H2O = L-seryl-[protein] + phosphate</text>
        <dbReference type="Rhea" id="RHEA:20629"/>
        <dbReference type="Rhea" id="RHEA-COMP:9863"/>
        <dbReference type="Rhea" id="RHEA-COMP:11604"/>
        <dbReference type="ChEBI" id="CHEBI:15377"/>
        <dbReference type="ChEBI" id="CHEBI:29999"/>
        <dbReference type="ChEBI" id="CHEBI:43474"/>
        <dbReference type="ChEBI" id="CHEBI:83421"/>
        <dbReference type="EC" id="3.1.3.16"/>
    </reaction>
</comment>
<feature type="compositionally biased region" description="Basic and acidic residues" evidence="14">
    <location>
        <begin position="363"/>
        <end position="375"/>
    </location>
</feature>
<evidence type="ECO:0000256" key="12">
    <source>
        <dbReference type="RuleBase" id="RU367080"/>
    </source>
</evidence>
<dbReference type="Pfam" id="PF04181">
    <property type="entry name" value="RPAP2_Rtr1"/>
    <property type="match status" value="1"/>
</dbReference>
<keyword evidence="17" id="KW-1185">Reference proteome</keyword>
<dbReference type="InterPro" id="IPR007308">
    <property type="entry name" value="Rtr1/RPAP2_dom"/>
</dbReference>
<comment type="caution">
    <text evidence="16">The sequence shown here is derived from an EMBL/GenBank/DDBJ whole genome shotgun (WGS) entry which is preliminary data.</text>
</comment>